<dbReference type="InterPro" id="IPR000787">
    <property type="entry name" value="Peptidase_M29"/>
</dbReference>
<evidence type="ECO:0000256" key="3">
    <source>
        <dbReference type="ARBA" id="ARBA00001947"/>
    </source>
</evidence>
<dbReference type="Gene3D" id="3.40.1830.10">
    <property type="entry name" value="Thermophilic metalloprotease (M29)"/>
    <property type="match status" value="1"/>
</dbReference>
<evidence type="ECO:0000313" key="10">
    <source>
        <dbReference type="EMBL" id="NDL66727.1"/>
    </source>
</evidence>
<evidence type="ECO:0000256" key="9">
    <source>
        <dbReference type="ARBA" id="ARBA00023049"/>
    </source>
</evidence>
<comment type="caution">
    <text evidence="10">The sequence shown here is derived from an EMBL/GenBank/DDBJ whole genome shotgun (WGS) entry which is preliminary data.</text>
</comment>
<dbReference type="EMBL" id="JAAEEH010000005">
    <property type="protein sequence ID" value="NDL66727.1"/>
    <property type="molecule type" value="Genomic_DNA"/>
</dbReference>
<evidence type="ECO:0000313" key="11">
    <source>
        <dbReference type="Proteomes" id="UP000461585"/>
    </source>
</evidence>
<reference evidence="10 11" key="1">
    <citation type="submission" date="2020-01" db="EMBL/GenBank/DDBJ databases">
        <title>Anaeroalcalibacter tamaniensis gen. nov., sp. nov., moderately halophilic strictly anaerobic fermenter bacterium from mud volcano of Taman peninsula.</title>
        <authorList>
            <person name="Frolova A."/>
            <person name="Merkel A.Y."/>
            <person name="Slobodkin A.I."/>
        </authorList>
    </citation>
    <scope>NUCLEOTIDE SEQUENCE [LARGE SCALE GENOMIC DNA]</scope>
    <source>
        <strain evidence="10 11">F-3ap</strain>
    </source>
</reference>
<dbReference type="Pfam" id="PF02073">
    <property type="entry name" value="Peptidase_M29"/>
    <property type="match status" value="1"/>
</dbReference>
<evidence type="ECO:0000256" key="7">
    <source>
        <dbReference type="ARBA" id="ARBA00022723"/>
    </source>
</evidence>
<keyword evidence="6" id="KW-0645">Protease</keyword>
<dbReference type="GO" id="GO:0008237">
    <property type="term" value="F:metallopeptidase activity"/>
    <property type="evidence" value="ECO:0007669"/>
    <property type="project" value="UniProtKB-KW"/>
</dbReference>
<dbReference type="GO" id="GO:0046872">
    <property type="term" value="F:metal ion binding"/>
    <property type="evidence" value="ECO:0007669"/>
    <property type="project" value="UniProtKB-KW"/>
</dbReference>
<keyword evidence="8" id="KW-0378">Hydrolase</keyword>
<keyword evidence="9" id="KW-0482">Metalloprotease</keyword>
<evidence type="ECO:0000256" key="1">
    <source>
        <dbReference type="ARBA" id="ARBA00001941"/>
    </source>
</evidence>
<evidence type="ECO:0000256" key="8">
    <source>
        <dbReference type="ARBA" id="ARBA00022801"/>
    </source>
</evidence>
<dbReference type="RefSeq" id="WP_162369453.1">
    <property type="nucleotide sequence ID" value="NZ_JAAEEH010000005.1"/>
</dbReference>
<dbReference type="GO" id="GO:0006508">
    <property type="term" value="P:proteolysis"/>
    <property type="evidence" value="ECO:0007669"/>
    <property type="project" value="UniProtKB-KW"/>
</dbReference>
<dbReference type="GO" id="GO:0004177">
    <property type="term" value="F:aminopeptidase activity"/>
    <property type="evidence" value="ECO:0007669"/>
    <property type="project" value="UniProtKB-KW"/>
</dbReference>
<comment type="cofactor">
    <cofactor evidence="2">
        <name>Mg(2+)</name>
        <dbReference type="ChEBI" id="CHEBI:18420"/>
    </cofactor>
</comment>
<keyword evidence="5 10" id="KW-0031">Aminopeptidase</keyword>
<evidence type="ECO:0000256" key="6">
    <source>
        <dbReference type="ARBA" id="ARBA00022670"/>
    </source>
</evidence>
<dbReference type="SUPFAM" id="SSF144052">
    <property type="entry name" value="Thermophilic metalloprotease-like"/>
    <property type="match status" value="1"/>
</dbReference>
<dbReference type="AlphaFoldDB" id="A0A7X5HU63"/>
<evidence type="ECO:0000256" key="4">
    <source>
        <dbReference type="ARBA" id="ARBA00008236"/>
    </source>
</evidence>
<dbReference type="PANTHER" id="PTHR34448">
    <property type="entry name" value="AMINOPEPTIDASE"/>
    <property type="match status" value="1"/>
</dbReference>
<proteinExistence type="inferred from homology"/>
<comment type="similarity">
    <text evidence="4">Belongs to the peptidase M29 family.</text>
</comment>
<name>A0A7X5HU63_9FIRM</name>
<protein>
    <submittedName>
        <fullName evidence="10">Aminopeptidase</fullName>
    </submittedName>
</protein>
<gene>
    <name evidence="10" type="ORF">GXN74_03080</name>
</gene>
<comment type="cofactor">
    <cofactor evidence="3">
        <name>Zn(2+)</name>
        <dbReference type="ChEBI" id="CHEBI:29105"/>
    </cofactor>
</comment>
<dbReference type="InterPro" id="IPR052170">
    <property type="entry name" value="M29_Exopeptidase"/>
</dbReference>
<dbReference type="Proteomes" id="UP000461585">
    <property type="component" value="Unassembled WGS sequence"/>
</dbReference>
<keyword evidence="7" id="KW-0479">Metal-binding</keyword>
<evidence type="ECO:0000256" key="2">
    <source>
        <dbReference type="ARBA" id="ARBA00001946"/>
    </source>
</evidence>
<sequence>MDRRIEELAGNLVRYSCRVMPGEKVLIEYIGHATGDLARQLVKEVYAAGGLPFLQHTDPRLQREQMLLAPQELYELQAKWDSARMRDMDCYIGIRGSDNVSELADVPGSQQSLYQKSYSKPVHTDIRVPSTKWVVLRYPNDSMAQLNNTSLESFEDFYFKVCNLDYSRMSQAMDPLVSLMERTDRVRITSPGTDLHFSIKGIPAIKCDGRMNIPDGEVFTAPVRDSVNGHITFNTPAVYQGFTYENIRLELKDGRIVDAIANDTKRILEVFDTDEGARYIGEFAIGVNPYILKPMKNTLFDEKIMGSFHFTPGNAYEEADNTNRSAVHWDLVLIQTPAYGGGEIHFDDVLVRKDGRFVLPGLEGLNPENLV</sequence>
<accession>A0A7X5HU63</accession>
<organism evidence="10 11">
    <name type="scientific">Anaerotalea alkaliphila</name>
    <dbReference type="NCBI Taxonomy" id="2662126"/>
    <lineage>
        <taxon>Bacteria</taxon>
        <taxon>Bacillati</taxon>
        <taxon>Bacillota</taxon>
        <taxon>Clostridia</taxon>
        <taxon>Eubacteriales</taxon>
        <taxon>Anaerotalea</taxon>
    </lineage>
</organism>
<dbReference type="PANTHER" id="PTHR34448:SF1">
    <property type="entry name" value="BLL6088 PROTEIN"/>
    <property type="match status" value="1"/>
</dbReference>
<evidence type="ECO:0000256" key="5">
    <source>
        <dbReference type="ARBA" id="ARBA00022438"/>
    </source>
</evidence>
<keyword evidence="11" id="KW-1185">Reference proteome</keyword>
<dbReference type="InterPro" id="IPR035097">
    <property type="entry name" value="M29_N-terminal"/>
</dbReference>
<comment type="cofactor">
    <cofactor evidence="1">
        <name>Co(2+)</name>
        <dbReference type="ChEBI" id="CHEBI:48828"/>
    </cofactor>
</comment>